<dbReference type="RefSeq" id="WP_340348689.1">
    <property type="nucleotide sequence ID" value="NZ_JBBKZT010000065.1"/>
</dbReference>
<dbReference type="PANTHER" id="PTHR43214">
    <property type="entry name" value="TWO-COMPONENT RESPONSE REGULATOR"/>
    <property type="match status" value="1"/>
</dbReference>
<dbReference type="CDD" id="cd06170">
    <property type="entry name" value="LuxR_C_like"/>
    <property type="match status" value="1"/>
</dbReference>
<feature type="domain" description="HTH luxR-type" evidence="6">
    <location>
        <begin position="156"/>
        <end position="221"/>
    </location>
</feature>
<evidence type="ECO:0000259" key="6">
    <source>
        <dbReference type="PROSITE" id="PS50043"/>
    </source>
</evidence>
<comment type="caution">
    <text evidence="5">Lacks conserved residue(s) required for the propagation of feature annotation.</text>
</comment>
<evidence type="ECO:0000256" key="4">
    <source>
        <dbReference type="ARBA" id="ARBA00023163"/>
    </source>
</evidence>
<dbReference type="InterPro" id="IPR039420">
    <property type="entry name" value="WalR-like"/>
</dbReference>
<proteinExistence type="predicted"/>
<dbReference type="PRINTS" id="PR00038">
    <property type="entry name" value="HTHLUXR"/>
</dbReference>
<dbReference type="EMBL" id="JBBKZT010000065">
    <property type="protein sequence ID" value="MEJ8852749.1"/>
    <property type="molecule type" value="Genomic_DNA"/>
</dbReference>
<evidence type="ECO:0000256" key="5">
    <source>
        <dbReference type="PROSITE-ProRule" id="PRU00169"/>
    </source>
</evidence>
<evidence type="ECO:0000259" key="7">
    <source>
        <dbReference type="PROSITE" id="PS50110"/>
    </source>
</evidence>
<dbReference type="Proteomes" id="UP001385892">
    <property type="component" value="Unassembled WGS sequence"/>
</dbReference>
<evidence type="ECO:0000256" key="3">
    <source>
        <dbReference type="ARBA" id="ARBA00023125"/>
    </source>
</evidence>
<keyword evidence="4" id="KW-0804">Transcription</keyword>
<evidence type="ECO:0000256" key="1">
    <source>
        <dbReference type="ARBA" id="ARBA00022553"/>
    </source>
</evidence>
<evidence type="ECO:0000256" key="2">
    <source>
        <dbReference type="ARBA" id="ARBA00023015"/>
    </source>
</evidence>
<dbReference type="Pfam" id="PF00196">
    <property type="entry name" value="GerE"/>
    <property type="match status" value="1"/>
</dbReference>
<dbReference type="SUPFAM" id="SSF46894">
    <property type="entry name" value="C-terminal effector domain of the bipartite response regulators"/>
    <property type="match status" value="1"/>
</dbReference>
<keyword evidence="2" id="KW-0805">Transcription regulation</keyword>
<dbReference type="InterPro" id="IPR000792">
    <property type="entry name" value="Tscrpt_reg_LuxR_C"/>
</dbReference>
<dbReference type="Gene3D" id="3.40.50.2300">
    <property type="match status" value="1"/>
</dbReference>
<name>A0ABU8WZD9_9BURK</name>
<keyword evidence="3" id="KW-0238">DNA-binding</keyword>
<gene>
    <name evidence="8" type="ORF">WKW82_39580</name>
</gene>
<dbReference type="PANTHER" id="PTHR43214:SF41">
    <property type="entry name" value="NITRATE_NITRITE RESPONSE REGULATOR PROTEIN NARP"/>
    <property type="match status" value="1"/>
</dbReference>
<accession>A0ABU8WZD9</accession>
<dbReference type="InterPro" id="IPR016032">
    <property type="entry name" value="Sig_transdc_resp-reg_C-effctor"/>
</dbReference>
<organism evidence="8 9">
    <name type="scientific">Variovorax rhizosphaerae</name>
    <dbReference type="NCBI Taxonomy" id="1836200"/>
    <lineage>
        <taxon>Bacteria</taxon>
        <taxon>Pseudomonadati</taxon>
        <taxon>Pseudomonadota</taxon>
        <taxon>Betaproteobacteria</taxon>
        <taxon>Burkholderiales</taxon>
        <taxon>Comamonadaceae</taxon>
        <taxon>Variovorax</taxon>
    </lineage>
</organism>
<reference evidence="8 9" key="1">
    <citation type="submission" date="2024-03" db="EMBL/GenBank/DDBJ databases">
        <title>Novel species of the genus Variovorax.</title>
        <authorList>
            <person name="Liu Q."/>
            <person name="Xin Y.-H."/>
        </authorList>
    </citation>
    <scope>NUCLEOTIDE SEQUENCE [LARGE SCALE GENOMIC DNA]</scope>
    <source>
        <strain evidence="8 9">KACC 18900</strain>
    </source>
</reference>
<dbReference type="CDD" id="cd17535">
    <property type="entry name" value="REC_NarL-like"/>
    <property type="match status" value="1"/>
</dbReference>
<dbReference type="Pfam" id="PF00072">
    <property type="entry name" value="Response_reg"/>
    <property type="match status" value="1"/>
</dbReference>
<dbReference type="InterPro" id="IPR011006">
    <property type="entry name" value="CheY-like_superfamily"/>
</dbReference>
<dbReference type="SUPFAM" id="SSF52172">
    <property type="entry name" value="CheY-like"/>
    <property type="match status" value="1"/>
</dbReference>
<keyword evidence="1" id="KW-0597">Phosphoprotein</keyword>
<dbReference type="PROSITE" id="PS50043">
    <property type="entry name" value="HTH_LUXR_2"/>
    <property type="match status" value="1"/>
</dbReference>
<feature type="domain" description="Response regulatory" evidence="7">
    <location>
        <begin position="18"/>
        <end position="134"/>
    </location>
</feature>
<keyword evidence="9" id="KW-1185">Reference proteome</keyword>
<dbReference type="PROSITE" id="PS50110">
    <property type="entry name" value="RESPONSE_REGULATORY"/>
    <property type="match status" value="1"/>
</dbReference>
<evidence type="ECO:0000313" key="8">
    <source>
        <dbReference type="EMBL" id="MEJ8852749.1"/>
    </source>
</evidence>
<dbReference type="SMART" id="SM00448">
    <property type="entry name" value="REC"/>
    <property type="match status" value="1"/>
</dbReference>
<dbReference type="PROSITE" id="PS00622">
    <property type="entry name" value="HTH_LUXR_1"/>
    <property type="match status" value="1"/>
</dbReference>
<dbReference type="InterPro" id="IPR058245">
    <property type="entry name" value="NreC/VraR/RcsB-like_REC"/>
</dbReference>
<dbReference type="SMART" id="SM00421">
    <property type="entry name" value="HTH_LUXR"/>
    <property type="match status" value="1"/>
</dbReference>
<sequence length="226" mass="24897">MISENPELAGLHKDRPIRVGVADEHKVVREALRHLLLAHEDMLFVGEASTGFEALRLVDDTAMDVLILELAMPGQSGLDVLASLRARAPSLYLLVFSGYPEDRYARKAFKAGAHGFVSKACDPVELMAALRRIAAGNRYVSAPLALQLAREIGDRDVHPDQRLSKREFQVLLALAAGKKASAIGRQLNISAKTVTLYRARLLRKLGLKTNTDLTLFAFERNLLSDD</sequence>
<comment type="caution">
    <text evidence="8">The sequence shown here is derived from an EMBL/GenBank/DDBJ whole genome shotgun (WGS) entry which is preliminary data.</text>
</comment>
<protein>
    <submittedName>
        <fullName evidence="8">Response regulator transcription factor</fullName>
    </submittedName>
</protein>
<dbReference type="InterPro" id="IPR001789">
    <property type="entry name" value="Sig_transdc_resp-reg_receiver"/>
</dbReference>
<evidence type="ECO:0000313" key="9">
    <source>
        <dbReference type="Proteomes" id="UP001385892"/>
    </source>
</evidence>